<evidence type="ECO:0000259" key="5">
    <source>
        <dbReference type="PROSITE" id="PS50507"/>
    </source>
</evidence>
<evidence type="ECO:0000313" key="6">
    <source>
        <dbReference type="EMBL" id="XHV16801.1"/>
    </source>
</evidence>
<dbReference type="GO" id="GO:0039694">
    <property type="term" value="P:viral RNA genome replication"/>
    <property type="evidence" value="ECO:0007669"/>
    <property type="project" value="InterPro"/>
</dbReference>
<keyword evidence="4" id="KW-0472">Membrane</keyword>
<keyword evidence="4" id="KW-0812">Transmembrane</keyword>
<keyword evidence="1" id="KW-0808">Transferase</keyword>
<dbReference type="PROSITE" id="PS50507">
    <property type="entry name" value="RDRP_SSRNA_POS"/>
    <property type="match status" value="1"/>
</dbReference>
<dbReference type="EMBL" id="PQ268150">
    <property type="protein sequence ID" value="XHV16801.1"/>
    <property type="molecule type" value="Genomic_RNA"/>
</dbReference>
<evidence type="ECO:0000256" key="1">
    <source>
        <dbReference type="ARBA" id="ARBA00022679"/>
    </source>
</evidence>
<evidence type="ECO:0000256" key="4">
    <source>
        <dbReference type="SAM" id="Phobius"/>
    </source>
</evidence>
<proteinExistence type="predicted"/>
<keyword evidence="2" id="KW-0548">Nucleotidyltransferase</keyword>
<keyword evidence="6" id="KW-0696">RNA-directed RNA polymerase</keyword>
<feature type="transmembrane region" description="Helical" evidence="4">
    <location>
        <begin position="870"/>
        <end position="886"/>
    </location>
</feature>
<reference evidence="6" key="1">
    <citation type="submission" date="2024-08" db="EMBL/GenBank/DDBJ databases">
        <title>Austropuccinia psidii mycoviruses.</title>
        <authorList>
            <person name="Gardiner D.M."/>
            <person name="Sawyer A."/>
        </authorList>
    </citation>
    <scope>NUCLEOTIDE SEQUENCE</scope>
    <source>
        <strain evidence="6">DN12056</strain>
    </source>
</reference>
<dbReference type="GO" id="GO:0006351">
    <property type="term" value="P:DNA-templated transcription"/>
    <property type="evidence" value="ECO:0007669"/>
    <property type="project" value="InterPro"/>
</dbReference>
<dbReference type="InterPro" id="IPR043502">
    <property type="entry name" value="DNA/RNA_pol_sf"/>
</dbReference>
<evidence type="ECO:0000256" key="3">
    <source>
        <dbReference type="ARBA" id="ARBA00022953"/>
    </source>
</evidence>
<dbReference type="SUPFAM" id="SSF56672">
    <property type="entry name" value="DNA/RNA polymerases"/>
    <property type="match status" value="1"/>
</dbReference>
<feature type="domain" description="RdRp catalytic" evidence="5">
    <location>
        <begin position="824"/>
        <end position="937"/>
    </location>
</feature>
<dbReference type="GO" id="GO:0003723">
    <property type="term" value="F:RNA binding"/>
    <property type="evidence" value="ECO:0007669"/>
    <property type="project" value="InterPro"/>
</dbReference>
<accession>A0AB74UQC0</accession>
<keyword evidence="4" id="KW-1133">Transmembrane helix</keyword>
<evidence type="ECO:0000256" key="2">
    <source>
        <dbReference type="ARBA" id="ARBA00022695"/>
    </source>
</evidence>
<protein>
    <submittedName>
        <fullName evidence="6">RNA-dependent RNA polymerase</fullName>
    </submittedName>
</protein>
<sequence>MSSSEQLLAEILNIKDSHNLTPSSMAESIVDDSLPDLTALILRRAMERMEDARREYFRKPVVSVPFNVDEQTAKSVLRSYPEIREFNYKPGAYASDGLFRMKRHMTIRQSLLRVTKVSFDVDDALLDTVDEPIENPLILDGIEPKDYMFIFRNRPAIFKYASHDYPTNVLMQGVIDHFNATDAVDDIFYRLMGEFSDPGAEFTIITPFTQDMVELNCGNCLSGGYAFEWVDLTHEVTRVDYNYPKPLPTGYFFDDDFASVVLRVYPYGSDVFMEIPRHIFNMLHMSFSTEQFMVETKMITQGFAEASVIFHVSKHMHGKGFVMTPPHLYVSRPGYVRIREKRTELVQFMPGLQYSLRQPVATYVSEKVYNRAARVALQLRLSRNLAAPLIQHLSTYTSRLTFNGVIIKVDEIMHPEVMALMVEHVLAYSIPQKLRIEQFSEGIRSISLSHPKEILVAIARFMVYSAMHCTSVDEVVKTVHLLLKGQITTAMLNVDTSAETTFEYSATRSILSTEKESEFETLQDTALAMFGPSPNMTFDVSRDRICWQDDFKLVPVMSEAISRYKTLATNRDRITVEDVQFIYDLAFPGVSTTNYTDIILMRERVDHNIVLDVPSFSSSIYNMLSDKSEAKIMESRLRTEIGMDLPNTFRTILASLMKRNFNRPRPELLGKHEEFVTITVSESLKKYGVKHYSNLMTTMQLHPISPNEATLELWRKQHTEDELKAAAAIITGHGALNKPEDYNLMGKGVAKPTLDGTAGEMILVGQTVVFHPKDVIALTVGMFTIVLERLLSLFPDSIRFAFGADEHTSGEWADKYLNTTGLETHVYEFDMPKFDKSQDFTCYSLVATVLEIVGCSADFIAFWRQASMQANVFNSLFGIVFIMFFGNRSGCAGTIAINCIVLLFSFMDVFSDAEIIAMLIKGDDSVVVLKRPINHTHIEIMHKRWGFTMKQRVVTSHVTFCSSIFVKNCNDKYVLIRDPVKILTKLGRALDPTREASYFMDYYTSIVDTAMQYDDDILVNNLQLAVTLLYRKEIDVRTIITFIQQLASSPQFFLEELYGVHAELVPIVTDAEICKSVIYRAKADGFIKSKLLREMHPSLRRPFIDITRSYSIVTSLDVSLKSEIITTIDSWIKPY</sequence>
<feature type="transmembrane region" description="Helical" evidence="4">
    <location>
        <begin position="843"/>
        <end position="863"/>
    </location>
</feature>
<dbReference type="GO" id="GO:0003968">
    <property type="term" value="F:RNA-directed RNA polymerase activity"/>
    <property type="evidence" value="ECO:0007669"/>
    <property type="project" value="UniProtKB-KW"/>
</dbReference>
<organism evidence="6">
    <name type="scientific">Austropuccinia psidii associated ssRNA virus 2</name>
    <dbReference type="NCBI Taxonomy" id="3367765"/>
    <lineage>
        <taxon>Viruses</taxon>
        <taxon>Riboviria</taxon>
    </lineage>
</organism>
<dbReference type="Pfam" id="PF00978">
    <property type="entry name" value="RdRP_2"/>
    <property type="match status" value="1"/>
</dbReference>
<name>A0AB74UQC0_9VIRU</name>
<dbReference type="InterPro" id="IPR001788">
    <property type="entry name" value="RNA-dep_RNA_pol_alsuvir"/>
</dbReference>
<keyword evidence="3" id="KW-0693">Viral RNA replication</keyword>
<dbReference type="InterPro" id="IPR007094">
    <property type="entry name" value="RNA-dir_pol_PSvirus"/>
</dbReference>